<accession>A0A2U2PKB7</accession>
<evidence type="ECO:0000256" key="1">
    <source>
        <dbReference type="SAM" id="Phobius"/>
    </source>
</evidence>
<organism evidence="2 3">
    <name type="scientific">Pararcticibacter amylolyticus</name>
    <dbReference type="NCBI Taxonomy" id="2173175"/>
    <lineage>
        <taxon>Bacteria</taxon>
        <taxon>Pseudomonadati</taxon>
        <taxon>Bacteroidota</taxon>
        <taxon>Sphingobacteriia</taxon>
        <taxon>Sphingobacteriales</taxon>
        <taxon>Sphingobacteriaceae</taxon>
        <taxon>Pararcticibacter</taxon>
    </lineage>
</organism>
<proteinExistence type="predicted"/>
<evidence type="ECO:0000313" key="3">
    <source>
        <dbReference type="Proteomes" id="UP000245647"/>
    </source>
</evidence>
<sequence length="121" mass="13259">MKKPISRAGHGVAEYSYIPLSAFAPELFGFKEEKKATKISRIVAASVLASALSARAEWGIAKITPFKMHLMTDIALGIFLLTAPRLFGFSKNRKALKAFLTLGITSIVVPLLTQNKEMQHV</sequence>
<keyword evidence="1" id="KW-0812">Transmembrane</keyword>
<feature type="transmembrane region" description="Helical" evidence="1">
    <location>
        <begin position="95"/>
        <end position="113"/>
    </location>
</feature>
<evidence type="ECO:0000313" key="2">
    <source>
        <dbReference type="EMBL" id="PWG81768.1"/>
    </source>
</evidence>
<gene>
    <name evidence="2" type="ORF">DDR33_05245</name>
</gene>
<protein>
    <submittedName>
        <fullName evidence="2">Uncharacterized protein</fullName>
    </submittedName>
</protein>
<reference evidence="2 3" key="1">
    <citation type="submission" date="2018-04" db="EMBL/GenBank/DDBJ databases">
        <title>Pedobacter chongqingensis sp. nov., isolated from a rottenly hemp rope.</title>
        <authorList>
            <person name="Cai Y."/>
        </authorList>
    </citation>
    <scope>NUCLEOTIDE SEQUENCE [LARGE SCALE GENOMIC DNA]</scope>
    <source>
        <strain evidence="2 3">FJ4-8</strain>
    </source>
</reference>
<keyword evidence="3" id="KW-1185">Reference proteome</keyword>
<comment type="caution">
    <text evidence="2">The sequence shown here is derived from an EMBL/GenBank/DDBJ whole genome shotgun (WGS) entry which is preliminary data.</text>
</comment>
<name>A0A2U2PKB7_9SPHI</name>
<dbReference type="EMBL" id="QEAS01000003">
    <property type="protein sequence ID" value="PWG81768.1"/>
    <property type="molecule type" value="Genomic_DNA"/>
</dbReference>
<keyword evidence="1" id="KW-1133">Transmembrane helix</keyword>
<keyword evidence="1" id="KW-0472">Membrane</keyword>
<dbReference type="OrthoDB" id="129082at2"/>
<dbReference type="RefSeq" id="WP_109414713.1">
    <property type="nucleotide sequence ID" value="NZ_QEAS01000003.1"/>
</dbReference>
<feature type="transmembrane region" description="Helical" evidence="1">
    <location>
        <begin position="68"/>
        <end position="88"/>
    </location>
</feature>
<dbReference type="AlphaFoldDB" id="A0A2U2PKB7"/>
<dbReference type="Proteomes" id="UP000245647">
    <property type="component" value="Unassembled WGS sequence"/>
</dbReference>